<accession>A0A9P6DKX6</accession>
<protein>
    <recommendedName>
        <fullName evidence="10">Chromate transporter</fullName>
    </recommendedName>
</protein>
<feature type="transmembrane region" description="Helical" evidence="7">
    <location>
        <begin position="220"/>
        <end position="244"/>
    </location>
</feature>
<keyword evidence="4 7" id="KW-0812">Transmembrane</keyword>
<evidence type="ECO:0000256" key="1">
    <source>
        <dbReference type="ARBA" id="ARBA00004651"/>
    </source>
</evidence>
<comment type="similarity">
    <text evidence="2">Belongs to the chromate ion transporter (CHR) (TC 2.A.51) family.</text>
</comment>
<dbReference type="AlphaFoldDB" id="A0A9P6DKX6"/>
<dbReference type="InterPro" id="IPR014047">
    <property type="entry name" value="Chr_Tranpt_l_chain"/>
</dbReference>
<feature type="transmembrane region" description="Helical" evidence="7">
    <location>
        <begin position="115"/>
        <end position="138"/>
    </location>
</feature>
<dbReference type="GO" id="GO:0015109">
    <property type="term" value="F:chromate transmembrane transporter activity"/>
    <property type="evidence" value="ECO:0007669"/>
    <property type="project" value="InterPro"/>
</dbReference>
<gene>
    <name evidence="8" type="ORF">BS47DRAFT_1356809</name>
</gene>
<dbReference type="InterPro" id="IPR003370">
    <property type="entry name" value="Chromate_transpt"/>
</dbReference>
<sequence length="349" mass="37373">MPPISLKSRLKAIIGAYWHLGLTSFGGPGAHVVILERLFVQKLQWIDARTFADLFSISNALPGPGSAQIAFGIALVKYGELASMVAFLFWSSPGGLGMTALGFAVRKIPNELPPIVLAVLTGINAAAVGLIALAAYRLSLNTVTDRVTRLLLCLSAAIGLLYSSIWLPPYPNAGCWARQPSIVLSPRSSSCPRLWATTNGTTSHTHLIPEPRILEASVSVLTSISLLVFFACVFMSAAIFRAVVDNAPRIWDFGSNLFIGVGSIIFGGGAEYVVDPGWVSNRDFLFGFAMLQAFPGPNFNFSAYLGVLANPDNPVLGALTGLVALYSPGLILEFALLPFYVKLRESRIT</sequence>
<reference evidence="8" key="1">
    <citation type="journal article" date="2020" name="Nat. Commun.">
        <title>Large-scale genome sequencing of mycorrhizal fungi provides insights into the early evolution of symbiotic traits.</title>
        <authorList>
            <person name="Miyauchi S."/>
            <person name="Kiss E."/>
            <person name="Kuo A."/>
            <person name="Drula E."/>
            <person name="Kohler A."/>
            <person name="Sanchez-Garcia M."/>
            <person name="Morin E."/>
            <person name="Andreopoulos B."/>
            <person name="Barry K.W."/>
            <person name="Bonito G."/>
            <person name="Buee M."/>
            <person name="Carver A."/>
            <person name="Chen C."/>
            <person name="Cichocki N."/>
            <person name="Clum A."/>
            <person name="Culley D."/>
            <person name="Crous P.W."/>
            <person name="Fauchery L."/>
            <person name="Girlanda M."/>
            <person name="Hayes R.D."/>
            <person name="Keri Z."/>
            <person name="LaButti K."/>
            <person name="Lipzen A."/>
            <person name="Lombard V."/>
            <person name="Magnuson J."/>
            <person name="Maillard F."/>
            <person name="Murat C."/>
            <person name="Nolan M."/>
            <person name="Ohm R.A."/>
            <person name="Pangilinan J."/>
            <person name="Pereira M.F."/>
            <person name="Perotto S."/>
            <person name="Peter M."/>
            <person name="Pfister S."/>
            <person name="Riley R."/>
            <person name="Sitrit Y."/>
            <person name="Stielow J.B."/>
            <person name="Szollosi G."/>
            <person name="Zifcakova L."/>
            <person name="Stursova M."/>
            <person name="Spatafora J.W."/>
            <person name="Tedersoo L."/>
            <person name="Vaario L.M."/>
            <person name="Yamada A."/>
            <person name="Yan M."/>
            <person name="Wang P."/>
            <person name="Xu J."/>
            <person name="Bruns T."/>
            <person name="Baldrian P."/>
            <person name="Vilgalys R."/>
            <person name="Dunand C."/>
            <person name="Henrissat B."/>
            <person name="Grigoriev I.V."/>
            <person name="Hibbett D."/>
            <person name="Nagy L.G."/>
            <person name="Martin F.M."/>
        </authorList>
    </citation>
    <scope>NUCLEOTIDE SEQUENCE</scope>
    <source>
        <strain evidence="8">UP504</strain>
    </source>
</reference>
<evidence type="ECO:0000313" key="8">
    <source>
        <dbReference type="EMBL" id="KAF9502749.1"/>
    </source>
</evidence>
<feature type="transmembrane region" description="Helical" evidence="7">
    <location>
        <begin position="81"/>
        <end position="103"/>
    </location>
</feature>
<feature type="transmembrane region" description="Helical" evidence="7">
    <location>
        <begin position="315"/>
        <end position="341"/>
    </location>
</feature>
<comment type="subcellular location">
    <subcellularLocation>
        <location evidence="1">Cell membrane</location>
        <topology evidence="1">Multi-pass membrane protein</topology>
    </subcellularLocation>
</comment>
<evidence type="ECO:0000313" key="9">
    <source>
        <dbReference type="Proteomes" id="UP000886523"/>
    </source>
</evidence>
<comment type="caution">
    <text evidence="8">The sequence shown here is derived from an EMBL/GenBank/DDBJ whole genome shotgun (WGS) entry which is preliminary data.</text>
</comment>
<keyword evidence="3" id="KW-1003">Cell membrane</keyword>
<feature type="transmembrane region" description="Helical" evidence="7">
    <location>
        <begin position="256"/>
        <end position="274"/>
    </location>
</feature>
<evidence type="ECO:0000256" key="3">
    <source>
        <dbReference type="ARBA" id="ARBA00022475"/>
    </source>
</evidence>
<dbReference type="PANTHER" id="PTHR33567:SF3">
    <property type="entry name" value="CHROMATE ION TRANSPORTER (EUROFUNG)"/>
    <property type="match status" value="1"/>
</dbReference>
<evidence type="ECO:0000256" key="7">
    <source>
        <dbReference type="SAM" id="Phobius"/>
    </source>
</evidence>
<dbReference type="OrthoDB" id="2160638at2759"/>
<dbReference type="GO" id="GO:0005886">
    <property type="term" value="C:plasma membrane"/>
    <property type="evidence" value="ECO:0007669"/>
    <property type="project" value="UniProtKB-SubCell"/>
</dbReference>
<evidence type="ECO:0000256" key="5">
    <source>
        <dbReference type="ARBA" id="ARBA00022989"/>
    </source>
</evidence>
<feature type="transmembrane region" description="Helical" evidence="7">
    <location>
        <begin position="150"/>
        <end position="167"/>
    </location>
</feature>
<evidence type="ECO:0000256" key="4">
    <source>
        <dbReference type="ARBA" id="ARBA00022692"/>
    </source>
</evidence>
<evidence type="ECO:0000256" key="6">
    <source>
        <dbReference type="ARBA" id="ARBA00023136"/>
    </source>
</evidence>
<feature type="non-terminal residue" evidence="8">
    <location>
        <position position="349"/>
    </location>
</feature>
<keyword evidence="9" id="KW-1185">Reference proteome</keyword>
<dbReference type="PANTHER" id="PTHR33567">
    <property type="entry name" value="CHROMATE ION TRANSPORTER (EUROFUNG)"/>
    <property type="match status" value="1"/>
</dbReference>
<keyword evidence="5 7" id="KW-1133">Transmembrane helix</keyword>
<dbReference type="PIRSF" id="PIRSF004810">
    <property type="entry name" value="ChrA"/>
    <property type="match status" value="1"/>
</dbReference>
<keyword evidence="6 7" id="KW-0472">Membrane</keyword>
<evidence type="ECO:0008006" key="10">
    <source>
        <dbReference type="Google" id="ProtNLM"/>
    </source>
</evidence>
<dbReference type="Proteomes" id="UP000886523">
    <property type="component" value="Unassembled WGS sequence"/>
</dbReference>
<organism evidence="8 9">
    <name type="scientific">Hydnum rufescens UP504</name>
    <dbReference type="NCBI Taxonomy" id="1448309"/>
    <lineage>
        <taxon>Eukaryota</taxon>
        <taxon>Fungi</taxon>
        <taxon>Dikarya</taxon>
        <taxon>Basidiomycota</taxon>
        <taxon>Agaricomycotina</taxon>
        <taxon>Agaricomycetes</taxon>
        <taxon>Cantharellales</taxon>
        <taxon>Hydnaceae</taxon>
        <taxon>Hydnum</taxon>
    </lineage>
</organism>
<proteinExistence type="inferred from homology"/>
<dbReference type="Pfam" id="PF02417">
    <property type="entry name" value="Chromate_transp"/>
    <property type="match status" value="2"/>
</dbReference>
<dbReference type="EMBL" id="MU129653">
    <property type="protein sequence ID" value="KAF9502749.1"/>
    <property type="molecule type" value="Genomic_DNA"/>
</dbReference>
<evidence type="ECO:0000256" key="2">
    <source>
        <dbReference type="ARBA" id="ARBA00005262"/>
    </source>
</evidence>
<name>A0A9P6DKX6_9AGAM</name>